<feature type="signal peptide" evidence="1">
    <location>
        <begin position="1"/>
        <end position="39"/>
    </location>
</feature>
<protein>
    <recommendedName>
        <fullName evidence="2">Peptidoglycan binding-like domain-containing protein</fullName>
    </recommendedName>
</protein>
<dbReference type="Proteomes" id="UP000177723">
    <property type="component" value="Unassembled WGS sequence"/>
</dbReference>
<sequence>MINRNKKGVANRIAVTFLSFSTALFLSGASLAVPLVANAALTESQIQSILSLLQSFGADAATVNNVNSSLRGQPTTPVPPSSTGNCGFTRSLKQGLTGADVRCLQQYLNSTAFKVAASGAGSPGGETTYFGPATKSAIAKWQAANGVAPAAGLFGPLSQAKYNSLVASGPTPTPGPTPIPGVGTGLQVMPGTQPANYIAPGGAARVPFTVIKLTAANDGDVTVNGVTVERTGPAADGAFVGVVLLDENGVQMGISKTLNSTHQAVVGGAFVVKAGQTRTLTVAANMDTLTNLADDAGNIAMFSVNGINTSATVSGSLPITGAANTINGALTIGSVTMARGSLDPGAAQTKEVGTLAYTFSSVKVTAGSAEKVWLSHIIWNQIGSAGSSDLANVKTYVDGTAYDTVVSSDGKYYTAKFPGNGILIDKGFSVDISIKGDILGGSSRTIAFDIAKRTDIGLMGDNFKFGITPPQTGSSAAPQVAAFTSGEDPWYDGATVTVSTGTMNVSVATAVNAQNIGINLANQPLGALSVDVKGEAISVGRIGFNVTLGSNDTDDIDDITNAILVDETGAIVAGPVDGTAADSANTTGSGEGSIVFTDSVTFSTGMHTYTLKGKIGTDMNNNTTITASTTPSVDWATVRGLTTGNTITPAPASALTLPAMTVKSGALTVSTQTTPIAQTVIAGASQFEFARYAFDAIASGEDVRVTAVPLAYNAVTGSATDVTNCKLYDGATVVNSSNIVNPSSVSSSTNFTFDGSGLILTKGTSKTLNLKCDLRSGSTGKYQWGLGGDDADNAAHSNDWTGVSGVTSGQTIAQTVSDSAGQIMTAASGGSLAVILDSSSPAYKPANSGMTNVELTRIRFDASNEDIDLRQVALQLSGTGSNTPNDLLNRSVTLWTTDGVQIGSAQFSVTQGDFATSSAIASNAFRIPKDGNKVLVVKGDLATICNSCDIISSGDFVKVDYDGENTGINGNYGVGVSSGGNVTPTGADTASEGVRLFKAYPSFAAVSGWQPSSLANGDQPLMRFSVKANAGNVGVYKFTIRMATTTAIVSSINVFGYTDSAFSSPVTGVNTGAGQLNGTNGVWVDASTDINFVVQDSSATSKVLTIPSGSTYYFEVRGTVAGSVSGASVSTQLQGDATSFSAASAQMDQAATVDGFVDDDFIWTPHSTTTAGIANNDFSNGYLLSGLPTSNMNAQVLSK</sequence>
<proteinExistence type="predicted"/>
<keyword evidence="1" id="KW-0732">Signal</keyword>
<dbReference type="Gene3D" id="1.10.101.10">
    <property type="entry name" value="PGBD-like superfamily/PGBD"/>
    <property type="match status" value="1"/>
</dbReference>
<comment type="caution">
    <text evidence="3">The sequence shown here is derived from an EMBL/GenBank/DDBJ whole genome shotgun (WGS) entry which is preliminary data.</text>
</comment>
<dbReference type="AlphaFoldDB" id="A0A1F5WNN5"/>
<dbReference type="InterPro" id="IPR002477">
    <property type="entry name" value="Peptidoglycan-bd-like"/>
</dbReference>
<name>A0A1F5WNN5_9BACT</name>
<organism evidence="3 4">
    <name type="scientific">Candidatus Giovannonibacteria bacterium RIFCSPHIGHO2_12_FULL_43_15</name>
    <dbReference type="NCBI Taxonomy" id="1798341"/>
    <lineage>
        <taxon>Bacteria</taxon>
        <taxon>Candidatus Giovannoniibacteriota</taxon>
    </lineage>
</organism>
<dbReference type="InterPro" id="IPR036366">
    <property type="entry name" value="PGBDSf"/>
</dbReference>
<dbReference type="Pfam" id="PF01471">
    <property type="entry name" value="PG_binding_1"/>
    <property type="match status" value="1"/>
</dbReference>
<gene>
    <name evidence="3" type="ORF">A3F23_02100</name>
</gene>
<reference evidence="3 4" key="1">
    <citation type="journal article" date="2016" name="Nat. Commun.">
        <title>Thousands of microbial genomes shed light on interconnected biogeochemical processes in an aquifer system.</title>
        <authorList>
            <person name="Anantharaman K."/>
            <person name="Brown C.T."/>
            <person name="Hug L.A."/>
            <person name="Sharon I."/>
            <person name="Castelle C.J."/>
            <person name="Probst A.J."/>
            <person name="Thomas B.C."/>
            <person name="Singh A."/>
            <person name="Wilkins M.J."/>
            <person name="Karaoz U."/>
            <person name="Brodie E.L."/>
            <person name="Williams K.H."/>
            <person name="Hubbard S.S."/>
            <person name="Banfield J.F."/>
        </authorList>
    </citation>
    <scope>NUCLEOTIDE SEQUENCE [LARGE SCALE GENOMIC DNA]</scope>
</reference>
<dbReference type="EMBL" id="MFHT01000025">
    <property type="protein sequence ID" value="OGF77268.1"/>
    <property type="molecule type" value="Genomic_DNA"/>
</dbReference>
<accession>A0A1F5WNN5</accession>
<dbReference type="InterPro" id="IPR036365">
    <property type="entry name" value="PGBD-like_sf"/>
</dbReference>
<evidence type="ECO:0000313" key="3">
    <source>
        <dbReference type="EMBL" id="OGF77268.1"/>
    </source>
</evidence>
<dbReference type="SUPFAM" id="SSF47090">
    <property type="entry name" value="PGBD-like"/>
    <property type="match status" value="1"/>
</dbReference>
<evidence type="ECO:0000256" key="1">
    <source>
        <dbReference type="SAM" id="SignalP"/>
    </source>
</evidence>
<feature type="chain" id="PRO_5009522167" description="Peptidoglycan binding-like domain-containing protein" evidence="1">
    <location>
        <begin position="40"/>
        <end position="1199"/>
    </location>
</feature>
<evidence type="ECO:0000259" key="2">
    <source>
        <dbReference type="Pfam" id="PF01471"/>
    </source>
</evidence>
<feature type="domain" description="Peptidoglycan binding-like" evidence="2">
    <location>
        <begin position="97"/>
        <end position="148"/>
    </location>
</feature>
<evidence type="ECO:0000313" key="4">
    <source>
        <dbReference type="Proteomes" id="UP000177723"/>
    </source>
</evidence>